<reference evidence="3" key="1">
    <citation type="submission" date="2022-11" db="UniProtKB">
        <authorList>
            <consortium name="WormBaseParasite"/>
        </authorList>
    </citation>
    <scope>IDENTIFICATION</scope>
</reference>
<evidence type="ECO:0000256" key="1">
    <source>
        <dbReference type="SAM" id="MobiDB-lite"/>
    </source>
</evidence>
<dbReference type="Proteomes" id="UP000887566">
    <property type="component" value="Unplaced"/>
</dbReference>
<evidence type="ECO:0000313" key="2">
    <source>
        <dbReference type="Proteomes" id="UP000887566"/>
    </source>
</evidence>
<accession>A0A914WP00</accession>
<feature type="region of interest" description="Disordered" evidence="1">
    <location>
        <begin position="1"/>
        <end position="26"/>
    </location>
</feature>
<protein>
    <submittedName>
        <fullName evidence="3">Uncharacterized protein</fullName>
    </submittedName>
</protein>
<proteinExistence type="predicted"/>
<dbReference type="AlphaFoldDB" id="A0A914WP00"/>
<feature type="compositionally biased region" description="Basic and acidic residues" evidence="1">
    <location>
        <begin position="7"/>
        <end position="17"/>
    </location>
</feature>
<sequence length="216" mass="24564">MGGLKRRRDDKLDEPKKTLKRARISQQTDDQLSPDVLTVVCGKLKTLKEVVRLERVGRRWQIAVRVFFSAKKKIDVCQLLFSTKDQLSAEHFSLPELDGEVFNRRQKATQTVRKKLRQLKLALQWLSSRAPGVTDVGPFSVQNLYIAKNDRFARGATIGSGRLRRGIVDEVDSLKKLTVLRYPTGVLLHKQLLELARGMAERLVVLHLGDVKVHSC</sequence>
<keyword evidence="2" id="KW-1185">Reference proteome</keyword>
<name>A0A914WP00_9BILA</name>
<evidence type="ECO:0000313" key="3">
    <source>
        <dbReference type="WBParaSite" id="PSAMB.scaffold4886size13238.g25401.t1"/>
    </source>
</evidence>
<dbReference type="WBParaSite" id="PSAMB.scaffold4886size13238.g25401.t1">
    <property type="protein sequence ID" value="PSAMB.scaffold4886size13238.g25401.t1"/>
    <property type="gene ID" value="PSAMB.scaffold4886size13238.g25401"/>
</dbReference>
<organism evidence="2 3">
    <name type="scientific">Plectus sambesii</name>
    <dbReference type="NCBI Taxonomy" id="2011161"/>
    <lineage>
        <taxon>Eukaryota</taxon>
        <taxon>Metazoa</taxon>
        <taxon>Ecdysozoa</taxon>
        <taxon>Nematoda</taxon>
        <taxon>Chromadorea</taxon>
        <taxon>Plectida</taxon>
        <taxon>Plectina</taxon>
        <taxon>Plectoidea</taxon>
        <taxon>Plectidae</taxon>
        <taxon>Plectus</taxon>
    </lineage>
</organism>